<accession>W9H0D5</accession>
<organism evidence="2 3">
    <name type="scientific">Skermanella stibiiresistens SB22</name>
    <dbReference type="NCBI Taxonomy" id="1385369"/>
    <lineage>
        <taxon>Bacteria</taxon>
        <taxon>Pseudomonadati</taxon>
        <taxon>Pseudomonadota</taxon>
        <taxon>Alphaproteobacteria</taxon>
        <taxon>Rhodospirillales</taxon>
        <taxon>Azospirillaceae</taxon>
        <taxon>Skermanella</taxon>
    </lineage>
</organism>
<dbReference type="Pfam" id="PF10604">
    <property type="entry name" value="Polyketide_cyc2"/>
    <property type="match status" value="1"/>
</dbReference>
<dbReference type="PANTHER" id="PTHR39332">
    <property type="entry name" value="BLL4707 PROTEIN"/>
    <property type="match status" value="1"/>
</dbReference>
<evidence type="ECO:0000256" key="1">
    <source>
        <dbReference type="SAM" id="SignalP"/>
    </source>
</evidence>
<evidence type="ECO:0000313" key="3">
    <source>
        <dbReference type="Proteomes" id="UP000019486"/>
    </source>
</evidence>
<keyword evidence="3" id="KW-1185">Reference proteome</keyword>
<evidence type="ECO:0000313" key="2">
    <source>
        <dbReference type="EMBL" id="EWY38306.1"/>
    </source>
</evidence>
<feature type="signal peptide" evidence="1">
    <location>
        <begin position="1"/>
        <end position="15"/>
    </location>
</feature>
<sequence length="148" mass="15239">MAAALILLSAAPSLALDAAYRAESASPPAAVWSKIGDFCGIAQWHPAVESCALSAKDGATLRTLALKGGGAILEKLEARDDAARSYSYSIISSPLPVRDYQSVISVVPTGSGSAVVWTGKFNARDASDADALKTIEGIYKAGADVLVK</sequence>
<dbReference type="CDD" id="cd07821">
    <property type="entry name" value="PYR_PYL_RCAR_like"/>
    <property type="match status" value="1"/>
</dbReference>
<dbReference type="EMBL" id="AVFL01000019">
    <property type="protein sequence ID" value="EWY38306.1"/>
    <property type="molecule type" value="Genomic_DNA"/>
</dbReference>
<keyword evidence="1" id="KW-0732">Signal</keyword>
<proteinExistence type="predicted"/>
<dbReference type="STRING" id="1385369.N825_13945"/>
<protein>
    <submittedName>
        <fullName evidence="2">MxaD gene product</fullName>
    </submittedName>
</protein>
<dbReference type="Gene3D" id="3.30.530.20">
    <property type="match status" value="1"/>
</dbReference>
<dbReference type="Proteomes" id="UP000019486">
    <property type="component" value="Unassembled WGS sequence"/>
</dbReference>
<reference evidence="2 3" key="1">
    <citation type="submission" date="2013-08" db="EMBL/GenBank/DDBJ databases">
        <title>The genome sequence of Skermanella stibiiresistens.</title>
        <authorList>
            <person name="Zhu W."/>
            <person name="Wang G."/>
        </authorList>
    </citation>
    <scope>NUCLEOTIDE SEQUENCE [LARGE SCALE GENOMIC DNA]</scope>
    <source>
        <strain evidence="2 3">SB22</strain>
    </source>
</reference>
<feature type="chain" id="PRO_5012768359" evidence="1">
    <location>
        <begin position="16"/>
        <end position="148"/>
    </location>
</feature>
<name>W9H0D5_9PROT</name>
<dbReference type="InterPro" id="IPR023393">
    <property type="entry name" value="START-like_dom_sf"/>
</dbReference>
<dbReference type="InterPro" id="IPR019587">
    <property type="entry name" value="Polyketide_cyclase/dehydratase"/>
</dbReference>
<dbReference type="AlphaFoldDB" id="W9H0D5"/>
<comment type="caution">
    <text evidence="2">The sequence shown here is derived from an EMBL/GenBank/DDBJ whole genome shotgun (WGS) entry which is preliminary data.</text>
</comment>
<dbReference type="SUPFAM" id="SSF55961">
    <property type="entry name" value="Bet v1-like"/>
    <property type="match status" value="1"/>
</dbReference>
<gene>
    <name evidence="2" type="ORF">N825_13945</name>
</gene>
<dbReference type="PANTHER" id="PTHR39332:SF7">
    <property type="entry name" value="SRPBCC FAMILY PROTEIN"/>
    <property type="match status" value="1"/>
</dbReference>